<evidence type="ECO:0000313" key="7">
    <source>
        <dbReference type="Proteomes" id="UP001642484"/>
    </source>
</evidence>
<dbReference type="InterPro" id="IPR036361">
    <property type="entry name" value="SAP_dom_sf"/>
</dbReference>
<dbReference type="PROSITE" id="PS50088">
    <property type="entry name" value="ANK_REPEAT"/>
    <property type="match status" value="1"/>
</dbReference>
<dbReference type="EMBL" id="CAXAMN010004891">
    <property type="protein sequence ID" value="CAK9011437.1"/>
    <property type="molecule type" value="Genomic_DNA"/>
</dbReference>
<feature type="region of interest" description="Disordered" evidence="4">
    <location>
        <begin position="909"/>
        <end position="948"/>
    </location>
</feature>
<feature type="compositionally biased region" description="Low complexity" evidence="4">
    <location>
        <begin position="868"/>
        <end position="880"/>
    </location>
</feature>
<dbReference type="InterPro" id="IPR036770">
    <property type="entry name" value="Ankyrin_rpt-contain_sf"/>
</dbReference>
<feature type="region of interest" description="Disordered" evidence="4">
    <location>
        <begin position="858"/>
        <end position="889"/>
    </location>
</feature>
<dbReference type="CDD" id="cd06257">
    <property type="entry name" value="DnaJ"/>
    <property type="match status" value="1"/>
</dbReference>
<dbReference type="SMART" id="SM00271">
    <property type="entry name" value="DnaJ"/>
    <property type="match status" value="1"/>
</dbReference>
<feature type="domain" description="J" evidence="5">
    <location>
        <begin position="952"/>
        <end position="1014"/>
    </location>
</feature>
<dbReference type="PROSITE" id="PS50076">
    <property type="entry name" value="DNAJ_2"/>
    <property type="match status" value="1"/>
</dbReference>
<dbReference type="InterPro" id="IPR001623">
    <property type="entry name" value="DnaJ_domain"/>
</dbReference>
<dbReference type="SMART" id="SM00248">
    <property type="entry name" value="ANK"/>
    <property type="match status" value="7"/>
</dbReference>
<gene>
    <name evidence="6" type="ORF">CCMP2556_LOCUS10452</name>
</gene>
<keyword evidence="2 3" id="KW-0040">ANK repeat</keyword>
<keyword evidence="1" id="KW-0677">Repeat</keyword>
<sequence length="1014" mass="108820">MSQGAKDADGGPSSSTYTGGKSTDSSATYKGSTGYPNPPGSAASKPVTLRAAVKACEVDAVTRALQKLENVDSCQSVEAALDATDGMGRTLLHLCATNSLRLGTDGVVNVLLARRARPDVRDCNDQTPLAISLAVVASADQRADTADSVAGFHVAHGVVSSLLRARATVVGQDVLEKRLACGVPEVPEVEDAMHNILSLMKEAGDGLEDTETIAQKLMLAVDGHDATGVECLLSKVHARSNGGSATSDLTRAFDVDGNTLLHRCAAGPSSVSEEGKDGEKVVEFLVAARADVNNSNLLGETPLLAAARGRPSVGVVSALLRARADPNHPDTIASETALMELACQGETNLCRLLLESHADGLLRNRHGRNARDLAIENRHSEVVLLFGEFGITADAAGAPAVDLDALQAVQRCDLERMQGLLSDLTDHECQKLLTRGVDDSGRQLLHIAASKGSEEDAADMARLLLDYGAPMGGADFAGETPLSLAVAASLDAVLRGTVEGEKGASKDGSAWAALDTIRVLLVAGASPSDAIGLSSSTSKLREALQEHPEDVADLCRLLQAFGAEFQTDAEDPDADASEDRDFTEDRESVPPDLEKRLGSLGAKVVMASCSKWRQMNAKQLRAECAEVGIPTDGCVEKGELIERLRQLRIWQAMPLSVLQEACAVCAVTYFPCLLLGLGWRPSLRSVGGLLICTLPITDRLARSRVQEIGQRGLSRAEMSRAEMEDLLLVSMYNGRSRRDRILEMCKSKNIPIDKLSDLNKAEVVLKQVKRFEEGSVSDLKREFERRGLVVEAGTEKQDMLAKLSNVLVWDELSLSVLQKVCSERSLGSPFGATREELIQRLHGSLGQVKMAESRFKNFFNYGNPSRPQSQANNQQGSSQSKTETKSGFGDYDHVWEAKAEENRRAFAAGNRNHAGMPTGQRRHAGPGPPPGNQGVGGAKRPSAAPQSSPIERYFRSLGLPKTATHDEVRKAYRKLALQHHPDKNPGQKKAAAEIKFREVAEAYDKVCEYLRQKS</sequence>
<feature type="region of interest" description="Disordered" evidence="4">
    <location>
        <begin position="1"/>
        <end position="44"/>
    </location>
</feature>
<dbReference type="Gene3D" id="1.10.287.110">
    <property type="entry name" value="DnaJ domain"/>
    <property type="match status" value="1"/>
</dbReference>
<dbReference type="Gene3D" id="1.25.40.20">
    <property type="entry name" value="Ankyrin repeat-containing domain"/>
    <property type="match status" value="4"/>
</dbReference>
<protein>
    <recommendedName>
        <fullName evidence="5">J domain-containing protein</fullName>
    </recommendedName>
</protein>
<accession>A0ABP0JAZ5</accession>
<organism evidence="6 7">
    <name type="scientific">Durusdinium trenchii</name>
    <dbReference type="NCBI Taxonomy" id="1381693"/>
    <lineage>
        <taxon>Eukaryota</taxon>
        <taxon>Sar</taxon>
        <taxon>Alveolata</taxon>
        <taxon>Dinophyceae</taxon>
        <taxon>Suessiales</taxon>
        <taxon>Symbiodiniaceae</taxon>
        <taxon>Durusdinium</taxon>
    </lineage>
</organism>
<dbReference type="Pfam" id="PF00226">
    <property type="entry name" value="DnaJ"/>
    <property type="match status" value="1"/>
</dbReference>
<evidence type="ECO:0000256" key="2">
    <source>
        <dbReference type="ARBA" id="ARBA00023043"/>
    </source>
</evidence>
<evidence type="ECO:0000256" key="1">
    <source>
        <dbReference type="ARBA" id="ARBA00022737"/>
    </source>
</evidence>
<dbReference type="SUPFAM" id="SSF48403">
    <property type="entry name" value="Ankyrin repeat"/>
    <property type="match status" value="2"/>
</dbReference>
<dbReference type="Proteomes" id="UP001642484">
    <property type="component" value="Unassembled WGS sequence"/>
</dbReference>
<comment type="caution">
    <text evidence="6">The sequence shown here is derived from an EMBL/GenBank/DDBJ whole genome shotgun (WGS) entry which is preliminary data.</text>
</comment>
<evidence type="ECO:0000259" key="5">
    <source>
        <dbReference type="PROSITE" id="PS50076"/>
    </source>
</evidence>
<dbReference type="InterPro" id="IPR050745">
    <property type="entry name" value="Multifunctional_regulatory"/>
</dbReference>
<evidence type="ECO:0000313" key="6">
    <source>
        <dbReference type="EMBL" id="CAK9011437.1"/>
    </source>
</evidence>
<dbReference type="PRINTS" id="PR00625">
    <property type="entry name" value="JDOMAIN"/>
</dbReference>
<dbReference type="InterPro" id="IPR002110">
    <property type="entry name" value="Ankyrin_rpt"/>
</dbReference>
<dbReference type="InterPro" id="IPR036869">
    <property type="entry name" value="J_dom_sf"/>
</dbReference>
<feature type="region of interest" description="Disordered" evidence="4">
    <location>
        <begin position="568"/>
        <end position="594"/>
    </location>
</feature>
<dbReference type="PROSITE" id="PS50297">
    <property type="entry name" value="ANK_REP_REGION"/>
    <property type="match status" value="1"/>
</dbReference>
<dbReference type="Pfam" id="PF00023">
    <property type="entry name" value="Ank"/>
    <property type="match status" value="1"/>
</dbReference>
<keyword evidence="7" id="KW-1185">Reference proteome</keyword>
<feature type="compositionally biased region" description="Basic and acidic residues" evidence="4">
    <location>
        <begin position="577"/>
        <end position="594"/>
    </location>
</feature>
<dbReference type="SUPFAM" id="SSF46565">
    <property type="entry name" value="Chaperone J-domain"/>
    <property type="match status" value="1"/>
</dbReference>
<reference evidence="6 7" key="1">
    <citation type="submission" date="2024-02" db="EMBL/GenBank/DDBJ databases">
        <authorList>
            <person name="Chen Y."/>
            <person name="Shah S."/>
            <person name="Dougan E. K."/>
            <person name="Thang M."/>
            <person name="Chan C."/>
        </authorList>
    </citation>
    <scope>NUCLEOTIDE SEQUENCE [LARGE SCALE GENOMIC DNA]</scope>
</reference>
<dbReference type="Pfam" id="PF12796">
    <property type="entry name" value="Ank_2"/>
    <property type="match status" value="1"/>
</dbReference>
<feature type="compositionally biased region" description="Polar residues" evidence="4">
    <location>
        <begin position="12"/>
        <end position="35"/>
    </location>
</feature>
<evidence type="ECO:0000256" key="3">
    <source>
        <dbReference type="PROSITE-ProRule" id="PRU00023"/>
    </source>
</evidence>
<proteinExistence type="predicted"/>
<dbReference type="PANTHER" id="PTHR24189:SF50">
    <property type="entry name" value="ANKYRIN REPEAT AND SOCS BOX PROTEIN 2"/>
    <property type="match status" value="1"/>
</dbReference>
<name>A0ABP0JAZ5_9DINO</name>
<dbReference type="PANTHER" id="PTHR24189">
    <property type="entry name" value="MYOTROPHIN"/>
    <property type="match status" value="1"/>
</dbReference>
<feature type="repeat" description="ANK" evidence="3">
    <location>
        <begin position="440"/>
        <end position="476"/>
    </location>
</feature>
<dbReference type="Gene3D" id="1.10.720.30">
    <property type="entry name" value="SAP domain"/>
    <property type="match status" value="1"/>
</dbReference>
<evidence type="ECO:0000256" key="4">
    <source>
        <dbReference type="SAM" id="MobiDB-lite"/>
    </source>
</evidence>